<dbReference type="InterPro" id="IPR013228">
    <property type="entry name" value="PE-PPE_C"/>
</dbReference>
<sequence length="350" mass="37137">MCISEILAEPDRFLSMMNTSTTLKGIIASALSLVLIPLTVVAPAHAASSTVDTDVLLTAGVWDMGDLTTLAAGSDVALVLGPTGIPTPSESYIETVYNNYLIPTGLYNGDMTNVFSLTTPELSGNTAEVLPMDQADIMAALVPLLMNGHDVTLFGYSQSTAAINASLNELYDTYGEDVTGHVNFVMVGNSGSPFGMLNNLYESLPSWMQWLLYQTASMFSLDRGVLNFGENEPSLYITPDNFRGDVFTLGSSSGMFPDGYATWGTNSLADGSWIGQFLGMFTTHEMYLGVSAEDVASSLAAHGGGDLVNYIDLNPTDGPLTLLAEAAMNVGWVPASIGEPLSDFFSTFGL</sequence>
<dbReference type="EMBL" id="SSGD01000117">
    <property type="protein sequence ID" value="TXI52899.1"/>
    <property type="molecule type" value="Genomic_DNA"/>
</dbReference>
<dbReference type="Proteomes" id="UP000321797">
    <property type="component" value="Unassembled WGS sequence"/>
</dbReference>
<dbReference type="Pfam" id="PF08237">
    <property type="entry name" value="PE-PPE"/>
    <property type="match status" value="1"/>
</dbReference>
<gene>
    <name evidence="2" type="ORF">E6Q54_17295</name>
</gene>
<reference evidence="2 3" key="1">
    <citation type="submission" date="2018-09" db="EMBL/GenBank/DDBJ databases">
        <title>Metagenome Assembled Genomes from an Advanced Water Purification Facility.</title>
        <authorList>
            <person name="Stamps B.W."/>
            <person name="Spear J.R."/>
        </authorList>
    </citation>
    <scope>NUCLEOTIDE SEQUENCE [LARGE SCALE GENOMIC DNA]</scope>
    <source>
        <strain evidence="2">Bin_29_2</strain>
    </source>
</reference>
<comment type="caution">
    <text evidence="2">The sequence shown here is derived from an EMBL/GenBank/DDBJ whole genome shotgun (WGS) entry which is preliminary data.</text>
</comment>
<organism evidence="2 3">
    <name type="scientific">Mycolicibacter arupensis</name>
    <dbReference type="NCBI Taxonomy" id="342002"/>
    <lineage>
        <taxon>Bacteria</taxon>
        <taxon>Bacillati</taxon>
        <taxon>Actinomycetota</taxon>
        <taxon>Actinomycetes</taxon>
        <taxon>Mycobacteriales</taxon>
        <taxon>Mycobacteriaceae</taxon>
        <taxon>Mycolicibacter</taxon>
    </lineage>
</organism>
<feature type="domain" description="PE-PPE" evidence="1">
    <location>
        <begin position="146"/>
        <end position="202"/>
    </location>
</feature>
<protein>
    <submittedName>
        <fullName evidence="2">PE-PPE domain-containing protein</fullName>
    </submittedName>
</protein>
<evidence type="ECO:0000313" key="2">
    <source>
        <dbReference type="EMBL" id="TXI52899.1"/>
    </source>
</evidence>
<evidence type="ECO:0000313" key="3">
    <source>
        <dbReference type="Proteomes" id="UP000321797"/>
    </source>
</evidence>
<proteinExistence type="predicted"/>
<accession>A0A5C7XTP4</accession>
<name>A0A5C7XTP4_9MYCO</name>
<dbReference type="AlphaFoldDB" id="A0A5C7XTP4"/>
<evidence type="ECO:0000259" key="1">
    <source>
        <dbReference type="Pfam" id="PF08237"/>
    </source>
</evidence>